<keyword evidence="1" id="KW-0472">Membrane</keyword>
<dbReference type="AlphaFoldDB" id="A0A2K3MQF4"/>
<evidence type="ECO:0000313" key="2">
    <source>
        <dbReference type="EMBL" id="PNX93007.1"/>
    </source>
</evidence>
<evidence type="ECO:0000256" key="1">
    <source>
        <dbReference type="SAM" id="Phobius"/>
    </source>
</evidence>
<comment type="caution">
    <text evidence="2">The sequence shown here is derived from an EMBL/GenBank/DDBJ whole genome shotgun (WGS) entry which is preliminary data.</text>
</comment>
<dbReference type="Proteomes" id="UP000236291">
    <property type="component" value="Unassembled WGS sequence"/>
</dbReference>
<reference evidence="2 3" key="1">
    <citation type="journal article" date="2014" name="Am. J. Bot.">
        <title>Genome assembly and annotation for red clover (Trifolium pratense; Fabaceae).</title>
        <authorList>
            <person name="Istvanek J."/>
            <person name="Jaros M."/>
            <person name="Krenek A."/>
            <person name="Repkova J."/>
        </authorList>
    </citation>
    <scope>NUCLEOTIDE SEQUENCE [LARGE SCALE GENOMIC DNA]</scope>
    <source>
        <strain evidence="3">cv. Tatra</strain>
        <tissue evidence="2">Young leaves</tissue>
    </source>
</reference>
<keyword evidence="1" id="KW-0812">Transmembrane</keyword>
<organism evidence="2 3">
    <name type="scientific">Trifolium pratense</name>
    <name type="common">Red clover</name>
    <dbReference type="NCBI Taxonomy" id="57577"/>
    <lineage>
        <taxon>Eukaryota</taxon>
        <taxon>Viridiplantae</taxon>
        <taxon>Streptophyta</taxon>
        <taxon>Embryophyta</taxon>
        <taxon>Tracheophyta</taxon>
        <taxon>Spermatophyta</taxon>
        <taxon>Magnoliopsida</taxon>
        <taxon>eudicotyledons</taxon>
        <taxon>Gunneridae</taxon>
        <taxon>Pentapetalae</taxon>
        <taxon>rosids</taxon>
        <taxon>fabids</taxon>
        <taxon>Fabales</taxon>
        <taxon>Fabaceae</taxon>
        <taxon>Papilionoideae</taxon>
        <taxon>50 kb inversion clade</taxon>
        <taxon>NPAAA clade</taxon>
        <taxon>Hologalegina</taxon>
        <taxon>IRL clade</taxon>
        <taxon>Trifolieae</taxon>
        <taxon>Trifolium</taxon>
    </lineage>
</organism>
<dbReference type="EMBL" id="ASHM01011105">
    <property type="protein sequence ID" value="PNX93007.1"/>
    <property type="molecule type" value="Genomic_DNA"/>
</dbReference>
<name>A0A2K3MQF4_TRIPR</name>
<evidence type="ECO:0000313" key="3">
    <source>
        <dbReference type="Proteomes" id="UP000236291"/>
    </source>
</evidence>
<feature type="transmembrane region" description="Helical" evidence="1">
    <location>
        <begin position="48"/>
        <end position="70"/>
    </location>
</feature>
<protein>
    <submittedName>
        <fullName evidence="2">Uncharacterized protein</fullName>
    </submittedName>
</protein>
<reference evidence="2 3" key="2">
    <citation type="journal article" date="2017" name="Front. Plant Sci.">
        <title>Gene Classification and Mining of Molecular Markers Useful in Red Clover (Trifolium pratense) Breeding.</title>
        <authorList>
            <person name="Istvanek J."/>
            <person name="Dluhosova J."/>
            <person name="Dluhos P."/>
            <person name="Patkova L."/>
            <person name="Nedelnik J."/>
            <person name="Repkova J."/>
        </authorList>
    </citation>
    <scope>NUCLEOTIDE SEQUENCE [LARGE SCALE GENOMIC DNA]</scope>
    <source>
        <strain evidence="3">cv. Tatra</strain>
        <tissue evidence="2">Young leaves</tissue>
    </source>
</reference>
<keyword evidence="1" id="KW-1133">Transmembrane helix</keyword>
<sequence>MDNSAFVPIKIQFVPQIPNLIEKKKKKMVRRCSYVSDEVAAEKKMGRFMFSGLAFSASALCIISSEVVLIS</sequence>
<proteinExistence type="predicted"/>
<accession>A0A2K3MQF4</accession>
<gene>
    <name evidence="2" type="ORF">L195_g016155</name>
</gene>